<dbReference type="GO" id="GO:0046677">
    <property type="term" value="P:response to antibiotic"/>
    <property type="evidence" value="ECO:0007669"/>
    <property type="project" value="UniProtKB-KW"/>
</dbReference>
<evidence type="ECO:0000313" key="8">
    <source>
        <dbReference type="EMBL" id="RNL83158.1"/>
    </source>
</evidence>
<evidence type="ECO:0000256" key="5">
    <source>
        <dbReference type="ARBA" id="ARBA00023251"/>
    </source>
</evidence>
<keyword evidence="3 6" id="KW-1133">Transmembrane helix</keyword>
<evidence type="ECO:0000259" key="7">
    <source>
        <dbReference type="PROSITE" id="PS51012"/>
    </source>
</evidence>
<dbReference type="InterPro" id="IPR000412">
    <property type="entry name" value="ABC_2_transport"/>
</dbReference>
<comment type="subcellular location">
    <subcellularLocation>
        <location evidence="1">Membrane</location>
        <topology evidence="1">Multi-pass membrane protein</topology>
    </subcellularLocation>
</comment>
<keyword evidence="2 6" id="KW-0812">Transmembrane</keyword>
<keyword evidence="4 6" id="KW-0472">Membrane</keyword>
<feature type="domain" description="ABC transmembrane type-2" evidence="7">
    <location>
        <begin position="22"/>
        <end position="247"/>
    </location>
</feature>
<dbReference type="AlphaFoldDB" id="A0A3N0E5Q0"/>
<dbReference type="EMBL" id="RJMB01000018">
    <property type="protein sequence ID" value="RNL83158.1"/>
    <property type="molecule type" value="Genomic_DNA"/>
</dbReference>
<dbReference type="PROSITE" id="PS51012">
    <property type="entry name" value="ABC_TM2"/>
    <property type="match status" value="1"/>
</dbReference>
<evidence type="ECO:0000256" key="3">
    <source>
        <dbReference type="ARBA" id="ARBA00022989"/>
    </source>
</evidence>
<dbReference type="OrthoDB" id="9778589at2"/>
<dbReference type="InterPro" id="IPR052902">
    <property type="entry name" value="ABC-2_transporter"/>
</dbReference>
<evidence type="ECO:0000313" key="9">
    <source>
        <dbReference type="Proteomes" id="UP000269198"/>
    </source>
</evidence>
<dbReference type="PIRSF" id="PIRSF006648">
    <property type="entry name" value="DrrB"/>
    <property type="match status" value="1"/>
</dbReference>
<feature type="transmembrane region" description="Helical" evidence="6">
    <location>
        <begin position="24"/>
        <end position="45"/>
    </location>
</feature>
<reference evidence="8 9" key="1">
    <citation type="submission" date="2018-11" db="EMBL/GenBank/DDBJ databases">
        <title>The genome draft of YIM 96095.</title>
        <authorList>
            <person name="Tang S.-K."/>
            <person name="Chunyu W.-X."/>
            <person name="Feng Y.-Z."/>
        </authorList>
    </citation>
    <scope>NUCLEOTIDE SEQUENCE [LARGE SCALE GENOMIC DNA]</scope>
    <source>
        <strain evidence="8 9">YIM 96095</strain>
    </source>
</reference>
<keyword evidence="5" id="KW-0046">Antibiotic resistance</keyword>
<accession>A0A3N0E5Q0</accession>
<dbReference type="InterPro" id="IPR013525">
    <property type="entry name" value="ABC2_TM"/>
</dbReference>
<evidence type="ECO:0000256" key="6">
    <source>
        <dbReference type="SAM" id="Phobius"/>
    </source>
</evidence>
<feature type="transmembrane region" description="Helical" evidence="6">
    <location>
        <begin position="100"/>
        <end position="122"/>
    </location>
</feature>
<dbReference type="Pfam" id="PF12698">
    <property type="entry name" value="ABC2_membrane_3"/>
    <property type="match status" value="1"/>
</dbReference>
<dbReference type="GO" id="GO:0043190">
    <property type="term" value="C:ATP-binding cassette (ABC) transporter complex"/>
    <property type="evidence" value="ECO:0007669"/>
    <property type="project" value="InterPro"/>
</dbReference>
<comment type="caution">
    <text evidence="8">The sequence shown here is derived from an EMBL/GenBank/DDBJ whole genome shotgun (WGS) entry which is preliminary data.</text>
</comment>
<feature type="transmembrane region" description="Helical" evidence="6">
    <location>
        <begin position="134"/>
        <end position="159"/>
    </location>
</feature>
<feature type="transmembrane region" description="Helical" evidence="6">
    <location>
        <begin position="223"/>
        <end position="244"/>
    </location>
</feature>
<dbReference type="PANTHER" id="PTHR43027">
    <property type="entry name" value="DOXORUBICIN RESISTANCE ABC TRANSPORTER PERMEASE PROTEIN DRRC-RELATED"/>
    <property type="match status" value="1"/>
</dbReference>
<name>A0A3N0E5Q0_9ACTN</name>
<sequence>MTESPFRALARTNTREMLRDKTTLFGAIIMPVGFIALAVMLSAVLPSEPGVDPVSLFMPFGLTMTLGAIIFFGTVSPIVDLRRRGTLRVLGTTPLRRWTFLLALVPPRAVILLGALALTVVVTAALGSWPPERLASLVVTTVLGAAFMLAIGFLIAAFISTTEAASTILTMVLLAFVFAGGGILPLELLPEGVGDVLEWLPPALFTDALAASLTGAEPTHPVWLAWLVLVATTAVLGAVAGRVFRFDRSRT</sequence>
<dbReference type="PANTHER" id="PTHR43027:SF2">
    <property type="entry name" value="TRANSPORT PERMEASE PROTEIN"/>
    <property type="match status" value="1"/>
</dbReference>
<evidence type="ECO:0000256" key="4">
    <source>
        <dbReference type="ARBA" id="ARBA00023136"/>
    </source>
</evidence>
<evidence type="ECO:0000256" key="1">
    <source>
        <dbReference type="ARBA" id="ARBA00004141"/>
    </source>
</evidence>
<feature type="transmembrane region" description="Helical" evidence="6">
    <location>
        <begin position="166"/>
        <end position="186"/>
    </location>
</feature>
<dbReference type="Proteomes" id="UP000269198">
    <property type="component" value="Unassembled WGS sequence"/>
</dbReference>
<protein>
    <submittedName>
        <fullName evidence="8">ABC transporter permease</fullName>
    </submittedName>
</protein>
<keyword evidence="9" id="KW-1185">Reference proteome</keyword>
<dbReference type="GO" id="GO:0140359">
    <property type="term" value="F:ABC-type transporter activity"/>
    <property type="evidence" value="ECO:0007669"/>
    <property type="project" value="InterPro"/>
</dbReference>
<dbReference type="RefSeq" id="WP_123202359.1">
    <property type="nucleotide sequence ID" value="NZ_RJMB01000018.1"/>
</dbReference>
<dbReference type="InterPro" id="IPR047817">
    <property type="entry name" value="ABC2_TM_bact-type"/>
</dbReference>
<proteinExistence type="predicted"/>
<organism evidence="8 9">
    <name type="scientific">Halostreptopolyspora alba</name>
    <dbReference type="NCBI Taxonomy" id="2487137"/>
    <lineage>
        <taxon>Bacteria</taxon>
        <taxon>Bacillati</taxon>
        <taxon>Actinomycetota</taxon>
        <taxon>Actinomycetes</taxon>
        <taxon>Streptosporangiales</taxon>
        <taxon>Nocardiopsidaceae</taxon>
        <taxon>Halostreptopolyspora</taxon>
    </lineage>
</organism>
<evidence type="ECO:0000256" key="2">
    <source>
        <dbReference type="ARBA" id="ARBA00022692"/>
    </source>
</evidence>
<feature type="transmembrane region" description="Helical" evidence="6">
    <location>
        <begin position="57"/>
        <end position="79"/>
    </location>
</feature>
<gene>
    <name evidence="8" type="ORF">EFW17_16775</name>
</gene>